<evidence type="ECO:0000313" key="1">
    <source>
        <dbReference type="EMBL" id="KAJ4441604.1"/>
    </source>
</evidence>
<gene>
    <name evidence="1" type="ORF">ANN_11460</name>
</gene>
<comment type="caution">
    <text evidence="1">The sequence shown here is derived from an EMBL/GenBank/DDBJ whole genome shotgun (WGS) entry which is preliminary data.</text>
</comment>
<keyword evidence="2" id="KW-1185">Reference proteome</keyword>
<accession>A0ABQ8T6F8</accession>
<reference evidence="1 2" key="1">
    <citation type="journal article" date="2022" name="Allergy">
        <title>Genome assembly and annotation of Periplaneta americana reveal a comprehensive cockroach allergen profile.</title>
        <authorList>
            <person name="Wang L."/>
            <person name="Xiong Q."/>
            <person name="Saelim N."/>
            <person name="Wang L."/>
            <person name="Nong W."/>
            <person name="Wan A.T."/>
            <person name="Shi M."/>
            <person name="Liu X."/>
            <person name="Cao Q."/>
            <person name="Hui J.H.L."/>
            <person name="Sookrung N."/>
            <person name="Leung T.F."/>
            <person name="Tungtrongchitr A."/>
            <person name="Tsui S.K.W."/>
        </authorList>
    </citation>
    <scope>NUCLEOTIDE SEQUENCE [LARGE SCALE GENOMIC DNA]</scope>
    <source>
        <strain evidence="1">PWHHKU_190912</strain>
    </source>
</reference>
<dbReference type="EMBL" id="JAJSOF020000015">
    <property type="protein sequence ID" value="KAJ4441604.1"/>
    <property type="molecule type" value="Genomic_DNA"/>
</dbReference>
<organism evidence="1 2">
    <name type="scientific">Periplaneta americana</name>
    <name type="common">American cockroach</name>
    <name type="synonym">Blatta americana</name>
    <dbReference type="NCBI Taxonomy" id="6978"/>
    <lineage>
        <taxon>Eukaryota</taxon>
        <taxon>Metazoa</taxon>
        <taxon>Ecdysozoa</taxon>
        <taxon>Arthropoda</taxon>
        <taxon>Hexapoda</taxon>
        <taxon>Insecta</taxon>
        <taxon>Pterygota</taxon>
        <taxon>Neoptera</taxon>
        <taxon>Polyneoptera</taxon>
        <taxon>Dictyoptera</taxon>
        <taxon>Blattodea</taxon>
        <taxon>Blattoidea</taxon>
        <taxon>Blattidae</taxon>
        <taxon>Blattinae</taxon>
        <taxon>Periplaneta</taxon>
    </lineage>
</organism>
<evidence type="ECO:0000313" key="2">
    <source>
        <dbReference type="Proteomes" id="UP001148838"/>
    </source>
</evidence>
<dbReference type="PANTHER" id="PTHR47027">
    <property type="entry name" value="REVERSE TRANSCRIPTASE DOMAIN-CONTAINING PROTEIN"/>
    <property type="match status" value="1"/>
</dbReference>
<sequence length="423" mass="48030">MEGIVIVTSATAFVLRTLMDVRQLFAVEKLLSSSLLSKNLKVRIYKTVILLVGVYGCETWTLTLREEKRLRVFENKILRKIFGAKRDEVTGEWRKLYNAELYVLCSSPDIIRNIKSRRLRWAGHVARMELRERLSVAKRVEQQVNIRRINIPKLKDEETKQHYQVKISNRFAVLASSDEVEKELDVNSVWENIRDNIKIAAEQSIEYAIRKVQDNREGLELNGLHQLLVYADDVNMLGENPQTIRENTRILLEASKEIGLEVVAVSDICSLLEVVREAVKSDFMNKLCYHRGQCVPMQDVTDVFGADHNKGLDASHLSLRSHWLASHYLAESVVDTTACISWLRDGIQSRVRYYSSIASSICAVYEQTTAVRLVTDARRSQCCVSTNSKRGIVVSVSDRCGSSEHRRRENSFLGGGGGGKAEP</sequence>
<protein>
    <submittedName>
        <fullName evidence="1">Uncharacterized protein</fullName>
    </submittedName>
</protein>
<proteinExistence type="predicted"/>
<name>A0ABQ8T6F8_PERAM</name>
<dbReference type="Proteomes" id="UP001148838">
    <property type="component" value="Unassembled WGS sequence"/>
</dbReference>
<dbReference type="PANTHER" id="PTHR47027:SF20">
    <property type="entry name" value="REVERSE TRANSCRIPTASE-LIKE PROTEIN WITH RNA-DIRECTED DNA POLYMERASE DOMAIN"/>
    <property type="match status" value="1"/>
</dbReference>